<sequence>MEFWRRRKEKGKARECFLKTGSMFLKKLIADCNGISNPIRMFSFDQISKATDDPRCSILDGSSDFTWYKGVIEGKPYSIKIYRMEEMAYNDVVLSARVSNHSGFPKLIGCCLEYPLPVLVFEDLDDYKILNERGSVGCEDAPLLPWNVRLKIAKEVAIAITYLHTAFPRIIIHRNIKAENVFLDKNGKAKLTDFSLAVTLPEGKSWIETKWSGTCGYIDSGYVLTVLVSEYTDVFSFGILMLVLLIGRPGGLLISDGRWNIPSNISECVKDLQERGEPVEPVQMKLFLDLALRCCDRSSGYQPKMIVVAKEIMLIEKVPLDSQMLENVSEDEGKSQMEDQVMGWHGIFGSFLSPYRVDKFVELTFRCCERSVEKRPKMIDVAKELKRIQRSLR</sequence>
<dbReference type="InterPro" id="IPR000719">
    <property type="entry name" value="Prot_kinase_dom"/>
</dbReference>
<dbReference type="PANTHER" id="PTHR27005">
    <property type="entry name" value="WALL-ASSOCIATED RECEPTOR KINASE-LIKE 21"/>
    <property type="match status" value="1"/>
</dbReference>
<evidence type="ECO:0000259" key="3">
    <source>
        <dbReference type="PROSITE" id="PS50011"/>
    </source>
</evidence>
<dbReference type="PROSITE" id="PS50011">
    <property type="entry name" value="PROTEIN_KINASE_DOM"/>
    <property type="match status" value="1"/>
</dbReference>
<dbReference type="Gene3D" id="1.10.510.10">
    <property type="entry name" value="Transferase(Phosphotransferase) domain 1"/>
    <property type="match status" value="1"/>
</dbReference>
<name>A0ABQ8C5G5_BRANA</name>
<evidence type="ECO:0000256" key="1">
    <source>
        <dbReference type="ARBA" id="ARBA00022741"/>
    </source>
</evidence>
<evidence type="ECO:0000313" key="4">
    <source>
        <dbReference type="EMBL" id="KAH0912314.1"/>
    </source>
</evidence>
<protein>
    <recommendedName>
        <fullName evidence="3">Protein kinase domain-containing protein</fullName>
    </recommendedName>
</protein>
<evidence type="ECO:0000313" key="5">
    <source>
        <dbReference type="Proteomes" id="UP000824890"/>
    </source>
</evidence>
<evidence type="ECO:0000256" key="2">
    <source>
        <dbReference type="ARBA" id="ARBA00022840"/>
    </source>
</evidence>
<dbReference type="InterPro" id="IPR011009">
    <property type="entry name" value="Kinase-like_dom_sf"/>
</dbReference>
<gene>
    <name evidence="4" type="ORF">HID58_035635</name>
</gene>
<keyword evidence="5" id="KW-1185">Reference proteome</keyword>
<organism evidence="4 5">
    <name type="scientific">Brassica napus</name>
    <name type="common">Rape</name>
    <dbReference type="NCBI Taxonomy" id="3708"/>
    <lineage>
        <taxon>Eukaryota</taxon>
        <taxon>Viridiplantae</taxon>
        <taxon>Streptophyta</taxon>
        <taxon>Embryophyta</taxon>
        <taxon>Tracheophyta</taxon>
        <taxon>Spermatophyta</taxon>
        <taxon>Magnoliopsida</taxon>
        <taxon>eudicotyledons</taxon>
        <taxon>Gunneridae</taxon>
        <taxon>Pentapetalae</taxon>
        <taxon>rosids</taxon>
        <taxon>malvids</taxon>
        <taxon>Brassicales</taxon>
        <taxon>Brassicaceae</taxon>
        <taxon>Brassiceae</taxon>
        <taxon>Brassica</taxon>
    </lineage>
</organism>
<proteinExistence type="predicted"/>
<dbReference type="SUPFAM" id="SSF56112">
    <property type="entry name" value="Protein kinase-like (PK-like)"/>
    <property type="match status" value="1"/>
</dbReference>
<dbReference type="PANTHER" id="PTHR27005:SF507">
    <property type="entry name" value="SERINE_THREONINE-PROTEIN KINASE ZRK1"/>
    <property type="match status" value="1"/>
</dbReference>
<dbReference type="Proteomes" id="UP000824890">
    <property type="component" value="Unassembled WGS sequence"/>
</dbReference>
<feature type="domain" description="Protein kinase" evidence="3">
    <location>
        <begin position="33"/>
        <end position="392"/>
    </location>
</feature>
<reference evidence="4 5" key="1">
    <citation type="submission" date="2021-05" db="EMBL/GenBank/DDBJ databases">
        <title>Genome Assembly of Synthetic Allotetraploid Brassica napus Reveals Homoeologous Exchanges between Subgenomes.</title>
        <authorList>
            <person name="Davis J.T."/>
        </authorList>
    </citation>
    <scope>NUCLEOTIDE SEQUENCE [LARGE SCALE GENOMIC DNA]</scope>
    <source>
        <strain evidence="5">cv. Da-Ae</strain>
        <tissue evidence="4">Seedling</tissue>
    </source>
</reference>
<dbReference type="Pfam" id="PF00069">
    <property type="entry name" value="Pkinase"/>
    <property type="match status" value="1"/>
</dbReference>
<comment type="caution">
    <text evidence="4">The sequence shown here is derived from an EMBL/GenBank/DDBJ whole genome shotgun (WGS) entry which is preliminary data.</text>
</comment>
<dbReference type="EMBL" id="JAGKQM010000009">
    <property type="protein sequence ID" value="KAH0912314.1"/>
    <property type="molecule type" value="Genomic_DNA"/>
</dbReference>
<keyword evidence="1" id="KW-0547">Nucleotide-binding</keyword>
<accession>A0ABQ8C5G5</accession>
<dbReference type="InterPro" id="IPR045274">
    <property type="entry name" value="WAK-like"/>
</dbReference>
<keyword evidence="2" id="KW-0067">ATP-binding</keyword>